<dbReference type="GO" id="GO:0005886">
    <property type="term" value="C:plasma membrane"/>
    <property type="evidence" value="ECO:0007669"/>
    <property type="project" value="UniProtKB-SubCell"/>
</dbReference>
<gene>
    <name evidence="16" type="ORF">HNP82_002051</name>
</gene>
<dbReference type="Gene3D" id="1.10.287.130">
    <property type="match status" value="1"/>
</dbReference>
<dbReference type="PROSITE" id="PS50109">
    <property type="entry name" value="HIS_KIN"/>
    <property type="match status" value="1"/>
</dbReference>
<dbReference type="Gene3D" id="3.30.565.10">
    <property type="entry name" value="Histidine kinase-like ATPase, C-terminal domain"/>
    <property type="match status" value="1"/>
</dbReference>
<dbReference type="InterPro" id="IPR003594">
    <property type="entry name" value="HATPase_dom"/>
</dbReference>
<evidence type="ECO:0000256" key="13">
    <source>
        <dbReference type="ARBA" id="ARBA00023136"/>
    </source>
</evidence>
<protein>
    <recommendedName>
        <fullName evidence="3">histidine kinase</fullName>
        <ecNumber evidence="3">2.7.13.3</ecNumber>
    </recommendedName>
</protein>
<dbReference type="SMART" id="SM00387">
    <property type="entry name" value="HATPase_c"/>
    <property type="match status" value="1"/>
</dbReference>
<feature type="transmembrane region" description="Helical" evidence="14">
    <location>
        <begin position="271"/>
        <end position="291"/>
    </location>
</feature>
<keyword evidence="4" id="KW-1003">Cell membrane</keyword>
<evidence type="ECO:0000256" key="7">
    <source>
        <dbReference type="ARBA" id="ARBA00022692"/>
    </source>
</evidence>
<feature type="transmembrane region" description="Helical" evidence="14">
    <location>
        <begin position="363"/>
        <end position="381"/>
    </location>
</feature>
<dbReference type="AlphaFoldDB" id="A0A7W8HC07"/>
<dbReference type="SUPFAM" id="SSF55874">
    <property type="entry name" value="ATPase domain of HSP90 chaperone/DNA topoisomerase II/histidine kinase"/>
    <property type="match status" value="1"/>
</dbReference>
<feature type="domain" description="Histidine kinase" evidence="15">
    <location>
        <begin position="474"/>
        <end position="688"/>
    </location>
</feature>
<dbReference type="SUPFAM" id="SSF47384">
    <property type="entry name" value="Homodimeric domain of signal transducing histidine kinase"/>
    <property type="match status" value="1"/>
</dbReference>
<dbReference type="InterPro" id="IPR036097">
    <property type="entry name" value="HisK_dim/P_sf"/>
</dbReference>
<dbReference type="SMART" id="SM00388">
    <property type="entry name" value="HisKA"/>
    <property type="match status" value="1"/>
</dbReference>
<dbReference type="Proteomes" id="UP000543642">
    <property type="component" value="Unassembled WGS sequence"/>
</dbReference>
<evidence type="ECO:0000259" key="15">
    <source>
        <dbReference type="PROSITE" id="PS50109"/>
    </source>
</evidence>
<evidence type="ECO:0000256" key="14">
    <source>
        <dbReference type="SAM" id="Phobius"/>
    </source>
</evidence>
<evidence type="ECO:0000256" key="12">
    <source>
        <dbReference type="ARBA" id="ARBA00023012"/>
    </source>
</evidence>
<evidence type="ECO:0000256" key="5">
    <source>
        <dbReference type="ARBA" id="ARBA00022553"/>
    </source>
</evidence>
<dbReference type="RefSeq" id="WP_183773992.1">
    <property type="nucleotide sequence ID" value="NZ_JACHFW010000007.1"/>
</dbReference>
<evidence type="ECO:0000256" key="9">
    <source>
        <dbReference type="ARBA" id="ARBA00022777"/>
    </source>
</evidence>
<keyword evidence="5" id="KW-0597">Phosphoprotein</keyword>
<dbReference type="CDD" id="cd00082">
    <property type="entry name" value="HisKA"/>
    <property type="match status" value="1"/>
</dbReference>
<dbReference type="InterPro" id="IPR036890">
    <property type="entry name" value="HATPase_C_sf"/>
</dbReference>
<evidence type="ECO:0000256" key="11">
    <source>
        <dbReference type="ARBA" id="ARBA00022989"/>
    </source>
</evidence>
<evidence type="ECO:0000256" key="8">
    <source>
        <dbReference type="ARBA" id="ARBA00022741"/>
    </source>
</evidence>
<dbReference type="InterPro" id="IPR050398">
    <property type="entry name" value="HssS/ArlS-like"/>
</dbReference>
<keyword evidence="17" id="KW-1185">Reference proteome</keyword>
<keyword evidence="9 16" id="KW-0418">Kinase</keyword>
<keyword evidence="7 14" id="KW-0812">Transmembrane</keyword>
<organism evidence="16 17">
    <name type="scientific">Catenibacillus scindens</name>
    <dbReference type="NCBI Taxonomy" id="673271"/>
    <lineage>
        <taxon>Bacteria</taxon>
        <taxon>Bacillati</taxon>
        <taxon>Bacillota</taxon>
        <taxon>Clostridia</taxon>
        <taxon>Lachnospirales</taxon>
        <taxon>Lachnospiraceae</taxon>
        <taxon>Catenibacillus</taxon>
    </lineage>
</organism>
<reference evidence="16 17" key="1">
    <citation type="submission" date="2020-08" db="EMBL/GenBank/DDBJ databases">
        <title>Genomic Encyclopedia of Type Strains, Phase IV (KMG-IV): sequencing the most valuable type-strain genomes for metagenomic binning, comparative biology and taxonomic classification.</title>
        <authorList>
            <person name="Goeker M."/>
        </authorList>
    </citation>
    <scope>NUCLEOTIDE SEQUENCE [LARGE SCALE GENOMIC DNA]</scope>
    <source>
        <strain evidence="16 17">DSM 106146</strain>
    </source>
</reference>
<comment type="catalytic activity">
    <reaction evidence="1">
        <text>ATP + protein L-histidine = ADP + protein N-phospho-L-histidine.</text>
        <dbReference type="EC" id="2.7.13.3"/>
    </reaction>
</comment>
<evidence type="ECO:0000256" key="10">
    <source>
        <dbReference type="ARBA" id="ARBA00022840"/>
    </source>
</evidence>
<accession>A0A7W8HC07</accession>
<feature type="transmembrane region" description="Helical" evidence="14">
    <location>
        <begin position="226"/>
        <end position="250"/>
    </location>
</feature>
<feature type="transmembrane region" description="Helical" evidence="14">
    <location>
        <begin position="12"/>
        <end position="34"/>
    </location>
</feature>
<name>A0A7W8HC07_9FIRM</name>
<evidence type="ECO:0000256" key="3">
    <source>
        <dbReference type="ARBA" id="ARBA00012438"/>
    </source>
</evidence>
<dbReference type="PRINTS" id="PR00344">
    <property type="entry name" value="BCTRLSENSOR"/>
</dbReference>
<evidence type="ECO:0000256" key="4">
    <source>
        <dbReference type="ARBA" id="ARBA00022475"/>
    </source>
</evidence>
<dbReference type="EC" id="2.7.13.3" evidence="3"/>
<keyword evidence="13 14" id="KW-0472">Membrane</keyword>
<evidence type="ECO:0000313" key="17">
    <source>
        <dbReference type="Proteomes" id="UP000543642"/>
    </source>
</evidence>
<dbReference type="InterPro" id="IPR005467">
    <property type="entry name" value="His_kinase_dom"/>
</dbReference>
<feature type="transmembrane region" description="Helical" evidence="14">
    <location>
        <begin position="303"/>
        <end position="325"/>
    </location>
</feature>
<feature type="transmembrane region" description="Helical" evidence="14">
    <location>
        <begin position="387"/>
        <end position="404"/>
    </location>
</feature>
<proteinExistence type="predicted"/>
<comment type="caution">
    <text evidence="16">The sequence shown here is derived from an EMBL/GenBank/DDBJ whole genome shotgun (WGS) entry which is preliminary data.</text>
</comment>
<keyword evidence="6" id="KW-0808">Transferase</keyword>
<comment type="subcellular location">
    <subcellularLocation>
        <location evidence="2">Cell membrane</location>
        <topology evidence="2">Multi-pass membrane protein</topology>
    </subcellularLocation>
</comment>
<evidence type="ECO:0000256" key="6">
    <source>
        <dbReference type="ARBA" id="ARBA00022679"/>
    </source>
</evidence>
<dbReference type="InterPro" id="IPR003661">
    <property type="entry name" value="HisK_dim/P_dom"/>
</dbReference>
<dbReference type="Pfam" id="PF02518">
    <property type="entry name" value="HATPase_c"/>
    <property type="match status" value="1"/>
</dbReference>
<evidence type="ECO:0000256" key="1">
    <source>
        <dbReference type="ARBA" id="ARBA00000085"/>
    </source>
</evidence>
<keyword evidence="11 14" id="KW-1133">Transmembrane helix</keyword>
<keyword evidence="10" id="KW-0067">ATP-binding</keyword>
<dbReference type="InterPro" id="IPR004358">
    <property type="entry name" value="Sig_transdc_His_kin-like_C"/>
</dbReference>
<dbReference type="GO" id="GO:0005524">
    <property type="term" value="F:ATP binding"/>
    <property type="evidence" value="ECO:0007669"/>
    <property type="project" value="UniProtKB-KW"/>
</dbReference>
<evidence type="ECO:0000256" key="2">
    <source>
        <dbReference type="ARBA" id="ARBA00004651"/>
    </source>
</evidence>
<sequence>MDDKRLRRCLPLKILAHFLMFGSFAVMIAAVIYVCLYVEIYFGMDRNADENRENSYFVSNLFFDDYMSATNLLLSTIHEWNDQNIYNDLEEMEAWRSYYMDGYANFQYAIYNKEGGLIMESPNYSVTPESVSSQTDTEGARIYYYSMDISGLNLYPVEETSSSMQSGGAIVKNGSNFIHSQSFLFGNENLGDKIGYIFVYVPETLVMGDSFYMHFQICQTFENVRYIVFFGAVAAAVIFVVCLIYTILAAGWKPADDQIHLMWFDKIYTEIALAIMFCVFFLFVIAVILFVGWTMDGRSVGDIVTSGVLAIPAYMAAMFCVYSLARRGKTHNFISQSLIFKLFHGFYKVIYQGMINNNLMRKYISVILGLGIADFILMMLAFWGNSFFFFIVVTVIYCCEFIYVGRKLMAIQDIAKGASEIASGHLEYKIDTKDMGSGVFLEFANNINNIGQGLNRAVDESVKSERMKADLITNVSHDIKTPLTSIINYVDLLKRLNITHEPEREYIDILDSKSQRLKMLIEDLVEASRASSGNITLECDTIDFNELVMQVAGTYVEKYSQRQLTLVTRSHQEPILIWADGRRMYRVLDNLFNNAFKYAMTGSRVYVDLYEDEDSVCFIMKNISQEPLNITADELTQRFVRGDASRTTEGSGLGLSIAESLVQLHGGTFKIYLDGDLFKATIVMPAVHGTDNDGEAEEPSLS</sequence>
<evidence type="ECO:0000313" key="16">
    <source>
        <dbReference type="EMBL" id="MBB5264912.1"/>
    </source>
</evidence>
<dbReference type="PANTHER" id="PTHR45528">
    <property type="entry name" value="SENSOR HISTIDINE KINASE CPXA"/>
    <property type="match status" value="1"/>
</dbReference>
<dbReference type="GO" id="GO:0000155">
    <property type="term" value="F:phosphorelay sensor kinase activity"/>
    <property type="evidence" value="ECO:0007669"/>
    <property type="project" value="InterPro"/>
</dbReference>
<dbReference type="EMBL" id="JACHFW010000007">
    <property type="protein sequence ID" value="MBB5264912.1"/>
    <property type="molecule type" value="Genomic_DNA"/>
</dbReference>
<dbReference type="Pfam" id="PF00512">
    <property type="entry name" value="HisKA"/>
    <property type="match status" value="1"/>
</dbReference>
<keyword evidence="12" id="KW-0902">Two-component regulatory system</keyword>
<dbReference type="PANTHER" id="PTHR45528:SF1">
    <property type="entry name" value="SENSOR HISTIDINE KINASE CPXA"/>
    <property type="match status" value="1"/>
</dbReference>
<keyword evidence="8" id="KW-0547">Nucleotide-binding</keyword>